<keyword evidence="2" id="KW-0472">Membrane</keyword>
<proteinExistence type="predicted"/>
<feature type="compositionally biased region" description="Pro residues" evidence="1">
    <location>
        <begin position="15"/>
        <end position="28"/>
    </location>
</feature>
<keyword evidence="2" id="KW-1133">Transmembrane helix</keyword>
<feature type="region of interest" description="Disordered" evidence="1">
    <location>
        <begin position="91"/>
        <end position="111"/>
    </location>
</feature>
<sequence length="154" mass="15862">MGPTPTPNPTLNGRAPPPPPPHPQPQQPQPAATPTLFTMMRFIAALFLAMLAGASAFGVAPSSRRAAVHQLFKAAGVGAVLAPAVARAELGPDGFPVMKSESTKKTDMSPDEAQCKYGQAGSKAWAEACKRWKSSGGEGYKAQGGKSPGGSYAM</sequence>
<organism evidence="3">
    <name type="scientific">Phaeomonas parva</name>
    <dbReference type="NCBI Taxonomy" id="124430"/>
    <lineage>
        <taxon>Eukaryota</taxon>
        <taxon>Sar</taxon>
        <taxon>Stramenopiles</taxon>
        <taxon>Ochrophyta</taxon>
        <taxon>Pinguiophyceae</taxon>
        <taxon>Pinguiochrysidales</taxon>
        <taxon>Pinguiochrysidaceae</taxon>
        <taxon>Phaeomonas</taxon>
    </lineage>
</organism>
<evidence type="ECO:0000256" key="2">
    <source>
        <dbReference type="SAM" id="Phobius"/>
    </source>
</evidence>
<protein>
    <submittedName>
        <fullName evidence="3">Uncharacterized protein</fullName>
    </submittedName>
</protein>
<gene>
    <name evidence="3" type="ORF">PPAR1163_LOCUS24485</name>
</gene>
<name>A0A7S1XYQ3_9STRA</name>
<feature type="region of interest" description="Disordered" evidence="1">
    <location>
        <begin position="134"/>
        <end position="154"/>
    </location>
</feature>
<dbReference type="AlphaFoldDB" id="A0A7S1XYQ3"/>
<feature type="transmembrane region" description="Helical" evidence="2">
    <location>
        <begin position="39"/>
        <end position="60"/>
    </location>
</feature>
<evidence type="ECO:0000256" key="1">
    <source>
        <dbReference type="SAM" id="MobiDB-lite"/>
    </source>
</evidence>
<dbReference type="EMBL" id="HBGJ01038901">
    <property type="protein sequence ID" value="CAD9266062.1"/>
    <property type="molecule type" value="Transcribed_RNA"/>
</dbReference>
<evidence type="ECO:0000313" key="3">
    <source>
        <dbReference type="EMBL" id="CAD9266062.1"/>
    </source>
</evidence>
<keyword evidence="2" id="KW-0812">Transmembrane</keyword>
<reference evidence="3" key="1">
    <citation type="submission" date="2021-01" db="EMBL/GenBank/DDBJ databases">
        <authorList>
            <person name="Corre E."/>
            <person name="Pelletier E."/>
            <person name="Niang G."/>
            <person name="Scheremetjew M."/>
            <person name="Finn R."/>
            <person name="Kale V."/>
            <person name="Holt S."/>
            <person name="Cochrane G."/>
            <person name="Meng A."/>
            <person name="Brown T."/>
            <person name="Cohen L."/>
        </authorList>
    </citation>
    <scope>NUCLEOTIDE SEQUENCE</scope>
    <source>
        <strain evidence="3">CCMP2877</strain>
    </source>
</reference>
<feature type="region of interest" description="Disordered" evidence="1">
    <location>
        <begin position="1"/>
        <end position="32"/>
    </location>
</feature>
<accession>A0A7S1XYQ3</accession>